<feature type="transmembrane region" description="Helical" evidence="1">
    <location>
        <begin position="36"/>
        <end position="58"/>
    </location>
</feature>
<evidence type="ECO:0008006" key="4">
    <source>
        <dbReference type="Google" id="ProtNLM"/>
    </source>
</evidence>
<feature type="transmembrane region" description="Helical" evidence="1">
    <location>
        <begin position="175"/>
        <end position="197"/>
    </location>
</feature>
<reference evidence="2 3" key="1">
    <citation type="submission" date="2021-03" db="EMBL/GenBank/DDBJ databases">
        <title>Genomic Encyclopedia of Type Strains, Phase IV (KMG-IV): sequencing the most valuable type-strain genomes for metagenomic binning, comparative biology and taxonomic classification.</title>
        <authorList>
            <person name="Goeker M."/>
        </authorList>
    </citation>
    <scope>NUCLEOTIDE SEQUENCE [LARGE SCALE GENOMIC DNA]</scope>
    <source>
        <strain evidence="2 3">DSM 6139</strain>
    </source>
</reference>
<organism evidence="2 3">
    <name type="scientific">Youngiibacter multivorans</name>
    <dbReference type="NCBI Taxonomy" id="937251"/>
    <lineage>
        <taxon>Bacteria</taxon>
        <taxon>Bacillati</taxon>
        <taxon>Bacillota</taxon>
        <taxon>Clostridia</taxon>
        <taxon>Eubacteriales</taxon>
        <taxon>Clostridiaceae</taxon>
        <taxon>Youngiibacter</taxon>
    </lineage>
</organism>
<feature type="transmembrane region" description="Helical" evidence="1">
    <location>
        <begin position="429"/>
        <end position="449"/>
    </location>
</feature>
<evidence type="ECO:0000256" key="1">
    <source>
        <dbReference type="SAM" id="Phobius"/>
    </source>
</evidence>
<dbReference type="InterPro" id="IPR011435">
    <property type="entry name" value="UmpAB"/>
</dbReference>
<proteinExistence type="predicted"/>
<feature type="transmembrane region" description="Helical" evidence="1">
    <location>
        <begin position="372"/>
        <end position="393"/>
    </location>
</feature>
<dbReference type="EMBL" id="JAGGKC010000036">
    <property type="protein sequence ID" value="MBP1920668.1"/>
    <property type="molecule type" value="Genomic_DNA"/>
</dbReference>
<feature type="transmembrane region" description="Helical" evidence="1">
    <location>
        <begin position="332"/>
        <end position="351"/>
    </location>
</feature>
<feature type="transmembrane region" description="Helical" evidence="1">
    <location>
        <begin position="399"/>
        <end position="417"/>
    </location>
</feature>
<protein>
    <recommendedName>
        <fullName evidence="4">DUF1538 domain-containing protein</fullName>
    </recommendedName>
</protein>
<dbReference type="RefSeq" id="WP_209460830.1">
    <property type="nucleotide sequence ID" value="NZ_JAGGKC010000036.1"/>
</dbReference>
<evidence type="ECO:0000313" key="3">
    <source>
        <dbReference type="Proteomes" id="UP001519271"/>
    </source>
</evidence>
<gene>
    <name evidence="2" type="ORF">J2Z34_003183</name>
</gene>
<dbReference type="Proteomes" id="UP001519271">
    <property type="component" value="Unassembled WGS sequence"/>
</dbReference>
<feature type="transmembrane region" description="Helical" evidence="1">
    <location>
        <begin position="144"/>
        <end position="163"/>
    </location>
</feature>
<feature type="transmembrane region" description="Helical" evidence="1">
    <location>
        <begin position="12"/>
        <end position="30"/>
    </location>
</feature>
<keyword evidence="1" id="KW-1133">Transmembrane helix</keyword>
<keyword evidence="1" id="KW-0472">Membrane</keyword>
<dbReference type="Pfam" id="PF07556">
    <property type="entry name" value="DUF1538"/>
    <property type="match status" value="2"/>
</dbReference>
<feature type="transmembrane region" description="Helical" evidence="1">
    <location>
        <begin position="118"/>
        <end position="137"/>
    </location>
</feature>
<accession>A0ABS4G7X4</accession>
<keyword evidence="1" id="KW-0812">Transmembrane</keyword>
<keyword evidence="3" id="KW-1185">Reference proteome</keyword>
<feature type="transmembrane region" description="Helical" evidence="1">
    <location>
        <begin position="79"/>
        <end position="98"/>
    </location>
</feature>
<sequence length="497" mass="52226">MNALKSKFTEVTYSVLPVTLIVTILNFTLTPLGTTIFIRFVIGAILIIIGLGIFLLGVDIGITPIGNLMGSAITKSGKLFIVVIAGLLLGFLISVAEPDLHILAAQVEAVSGDTIEKLLLVAVVSIGIAAMVAVGLLRITYNIPLYIILAAAYGLILLLSLFVSPEFLAISFDASGATTGAMTVPFLLALAIGVSKLKKDSKASEKDSFGLVAIASAGAIIAVMAMSIVSGTSELQGSLDIEVSGSTSLIMPFLSAAPHIMYEVLIALLPLAGMFMFAHFKHFKLEKRTYRRIIAGLVYSYIGLVIFLTGVNSGFMDAGIRIGYTLAERGNTTILVTIGFLLGFTTILAEPAVHVLTRQIEDVTAGYVKSKLVFITLSIGVGLAVALSMARIVTLGLELWHFLLPGYIAAIVMMFFSPKLFVGIAFDSGGVASGPMTATFILAFAQGAAEATAHASVLKDGFGVIAMVAMTPLIALQILGLVFKRRSQKGGVKDDAA</sequence>
<feature type="transmembrane region" description="Helical" evidence="1">
    <location>
        <begin position="293"/>
        <end position="312"/>
    </location>
</feature>
<name>A0ABS4G7X4_9CLOT</name>
<feature type="transmembrane region" description="Helical" evidence="1">
    <location>
        <begin position="209"/>
        <end position="229"/>
    </location>
</feature>
<evidence type="ECO:0000313" key="2">
    <source>
        <dbReference type="EMBL" id="MBP1920668.1"/>
    </source>
</evidence>
<feature type="transmembrane region" description="Helical" evidence="1">
    <location>
        <begin position="249"/>
        <end position="272"/>
    </location>
</feature>
<feature type="transmembrane region" description="Helical" evidence="1">
    <location>
        <begin position="461"/>
        <end position="483"/>
    </location>
</feature>
<comment type="caution">
    <text evidence="2">The sequence shown here is derived from an EMBL/GenBank/DDBJ whole genome shotgun (WGS) entry which is preliminary data.</text>
</comment>